<reference evidence="8 9" key="1">
    <citation type="journal article" date="2000" name="Science">
        <title>Complete genome sequence of Neisseria meningitidis serogroup B strain MC58.</title>
        <authorList>
            <person name="Tettelin H."/>
            <person name="Saunders N.J."/>
            <person name="Heidelberg J."/>
            <person name="Jeffries A.C."/>
            <person name="Nelson K.E."/>
            <person name="Eisen J.A."/>
            <person name="Ketchum K.A."/>
            <person name="Hood D.W."/>
            <person name="Peden J.F."/>
            <person name="Dodson R.J."/>
            <person name="Nelson W.C."/>
            <person name="Gwinn M.L."/>
            <person name="DeBoy R."/>
            <person name="Peterson J.D."/>
            <person name="Hickey E.K."/>
            <person name="Haft D.H."/>
            <person name="Salzberg S.L."/>
            <person name="White O."/>
            <person name="Fleischmann R.D."/>
            <person name="Dougherty B.A."/>
            <person name="Mason T."/>
            <person name="Ciecko A."/>
            <person name="Parksey D.S."/>
            <person name="Blair E."/>
            <person name="Cittone H."/>
            <person name="Clark E.B."/>
            <person name="Cotton M.D."/>
            <person name="Utterback T.R."/>
            <person name="Khouri H."/>
            <person name="Qin H."/>
            <person name="Vamathevan J."/>
            <person name="Gill J."/>
            <person name="Scarlato V."/>
            <person name="Masignani V."/>
            <person name="Pizza M."/>
            <person name="Grandi G."/>
            <person name="Sun L."/>
            <person name="Smith H.O."/>
            <person name="Fraser C.M."/>
            <person name="Moxon E.R."/>
            <person name="Rappuoli R."/>
            <person name="Venter J.C."/>
        </authorList>
    </citation>
    <scope>NUCLEOTIDE SEQUENCE [LARGE SCALE GENOMIC DNA]</scope>
    <source>
        <strain evidence="9">ATCC BAA-335 / MC58</strain>
    </source>
</reference>
<dbReference type="InterPro" id="IPR029903">
    <property type="entry name" value="RmlD-like-bd"/>
</dbReference>
<comment type="pathway">
    <text evidence="1 6">Carbohydrate biosynthesis; dTDP-L-rhamnose biosynthesis.</text>
</comment>
<proteinExistence type="inferred from homology"/>
<dbReference type="AlphaFoldDB" id="Q9K064"/>
<keyword evidence="6" id="KW-0521">NADP</keyword>
<dbReference type="GO" id="GO:0019305">
    <property type="term" value="P:dTDP-rhamnose biosynthetic process"/>
    <property type="evidence" value="ECO:0000318"/>
    <property type="project" value="GO_Central"/>
</dbReference>
<dbReference type="RefSeq" id="WP_010980837.1">
    <property type="nucleotide sequence ID" value="NC_003112.2"/>
</dbReference>
<dbReference type="KEGG" id="nme:NMB0756"/>
<evidence type="ECO:0000256" key="5">
    <source>
        <dbReference type="ARBA" id="ARBA00048200"/>
    </source>
</evidence>
<keyword evidence="6" id="KW-0560">Oxidoreductase</keyword>
<evidence type="ECO:0000313" key="8">
    <source>
        <dbReference type="EMBL" id="AAF41169.1"/>
    </source>
</evidence>
<feature type="domain" description="RmlD-like substrate binding" evidence="7">
    <location>
        <begin position="1"/>
        <end position="282"/>
    </location>
</feature>
<comment type="function">
    <text evidence="6">Catalyzes the reduction of dTDP-6-deoxy-L-lyxo-4-hexulose to yield dTDP-L-rhamnose.</text>
</comment>
<gene>
    <name evidence="8" type="ordered locus">NMB0756</name>
</gene>
<dbReference type="InterPro" id="IPR005913">
    <property type="entry name" value="dTDP_dehydrorham_reduct"/>
</dbReference>
<accession>Q9K064</accession>
<dbReference type="EC" id="1.1.1.133" evidence="3 6"/>
<dbReference type="STRING" id="122586.NMB0756"/>
<evidence type="ECO:0000256" key="4">
    <source>
        <dbReference type="ARBA" id="ARBA00017099"/>
    </source>
</evidence>
<dbReference type="NCBIfam" id="TIGR01214">
    <property type="entry name" value="rmlD"/>
    <property type="match status" value="1"/>
</dbReference>
<dbReference type="GO" id="GO:0000271">
    <property type="term" value="P:polysaccharide biosynthetic process"/>
    <property type="evidence" value="ECO:0000318"/>
    <property type="project" value="GO_Central"/>
</dbReference>
<dbReference type="OrthoDB" id="9803892at2"/>
<evidence type="ECO:0000256" key="6">
    <source>
        <dbReference type="RuleBase" id="RU364082"/>
    </source>
</evidence>
<dbReference type="PATRIC" id="fig|122586.8.peg.960"/>
<comment type="similarity">
    <text evidence="2 6">Belongs to the dTDP-4-dehydrorhamnose reductase family.</text>
</comment>
<dbReference type="UniPathway" id="UPA00124"/>
<dbReference type="GO" id="GO:0005829">
    <property type="term" value="C:cytosol"/>
    <property type="evidence" value="ECO:0000318"/>
    <property type="project" value="GO_Central"/>
</dbReference>
<dbReference type="PANTHER" id="PTHR10491:SF4">
    <property type="entry name" value="METHIONINE ADENOSYLTRANSFERASE 2 SUBUNIT BETA"/>
    <property type="match status" value="1"/>
</dbReference>
<dbReference type="EMBL" id="AE002098">
    <property type="protein sequence ID" value="AAF41169.1"/>
    <property type="molecule type" value="Genomic_DNA"/>
</dbReference>
<evidence type="ECO:0000256" key="2">
    <source>
        <dbReference type="ARBA" id="ARBA00010944"/>
    </source>
</evidence>
<keyword evidence="9" id="KW-1185">Reference proteome</keyword>
<dbReference type="Pfam" id="PF04321">
    <property type="entry name" value="RmlD_sub_bind"/>
    <property type="match status" value="1"/>
</dbReference>
<dbReference type="CDD" id="cd05254">
    <property type="entry name" value="dTDP_HR_like_SDR_e"/>
    <property type="match status" value="1"/>
</dbReference>
<dbReference type="FunCoup" id="Q9K064">
    <property type="interactions" value="414"/>
</dbReference>
<dbReference type="SUPFAM" id="SSF51735">
    <property type="entry name" value="NAD(P)-binding Rossmann-fold domains"/>
    <property type="match status" value="1"/>
</dbReference>
<dbReference type="HOGENOM" id="CLU_045518_1_0_4"/>
<dbReference type="PANTHER" id="PTHR10491">
    <property type="entry name" value="DTDP-4-DEHYDRORHAMNOSE REDUCTASE"/>
    <property type="match status" value="1"/>
</dbReference>
<dbReference type="Proteomes" id="UP000000425">
    <property type="component" value="Chromosome"/>
</dbReference>
<organism evidence="8 9">
    <name type="scientific">Neisseria meningitidis serogroup B (strain ATCC BAA-335 / MC58)</name>
    <dbReference type="NCBI Taxonomy" id="122586"/>
    <lineage>
        <taxon>Bacteria</taxon>
        <taxon>Pseudomonadati</taxon>
        <taxon>Pseudomonadota</taxon>
        <taxon>Betaproteobacteria</taxon>
        <taxon>Neisseriales</taxon>
        <taxon>Neisseriaceae</taxon>
        <taxon>Neisseria</taxon>
    </lineage>
</organism>
<dbReference type="InParanoid" id="Q9K064"/>
<dbReference type="Gene3D" id="3.90.25.10">
    <property type="entry name" value="UDP-galactose 4-epimerase, domain 1"/>
    <property type="match status" value="1"/>
</dbReference>
<dbReference type="PIR" id="C81164">
    <property type="entry name" value="C81164"/>
</dbReference>
<dbReference type="GO" id="GO:0008831">
    <property type="term" value="F:dTDP-4-dehydrorhamnose reductase activity"/>
    <property type="evidence" value="ECO:0000318"/>
    <property type="project" value="GO_Central"/>
</dbReference>
<evidence type="ECO:0000313" key="9">
    <source>
        <dbReference type="Proteomes" id="UP000000425"/>
    </source>
</evidence>
<comment type="cofactor">
    <cofactor evidence="6">
        <name>Mg(2+)</name>
        <dbReference type="ChEBI" id="CHEBI:18420"/>
    </cofactor>
    <text evidence="6">Binds 1 Mg(2+) ion per monomer.</text>
</comment>
<evidence type="ECO:0000256" key="1">
    <source>
        <dbReference type="ARBA" id="ARBA00004781"/>
    </source>
</evidence>
<dbReference type="InterPro" id="IPR036291">
    <property type="entry name" value="NAD(P)-bd_dom_sf"/>
</dbReference>
<evidence type="ECO:0000256" key="3">
    <source>
        <dbReference type="ARBA" id="ARBA00012929"/>
    </source>
</evidence>
<dbReference type="PaxDb" id="122586-NMB0756"/>
<sequence length="306" mass="33580">MRILLTGSKSQLARCLRDRLPEDWETIATDSASLDITDADAVCNMVKSFQPDAIVNTAAYTAVDKAEGDAAAAFAVNASAVYNLALAAHRAHARFIHISTDYVFDGKGKRPYQESDFTNPSNVYGQSKTAGELLALSANPDSLILRTSWLFSEYGDNFIRTMLNLARERSPLSAVHNQIGCPTYAGDLSATIIRLLQHSNPVRGIYHYAGSKSVSWYEFAQHIFQAASQQQTSFPVPELTAVSDKEYPTAAPRPAYSILDCRKIENDFGIKPSDWQKALHRSFPSCSDAARPSVSAVKHRLGGFLI</sequence>
<name>Q9K064_NEIMB</name>
<dbReference type="Gene3D" id="3.40.50.720">
    <property type="entry name" value="NAD(P)-binding Rossmann-like Domain"/>
    <property type="match status" value="1"/>
</dbReference>
<comment type="catalytic activity">
    <reaction evidence="5 6">
        <text>dTDP-beta-L-rhamnose + NADP(+) = dTDP-4-dehydro-beta-L-rhamnose + NADPH + H(+)</text>
        <dbReference type="Rhea" id="RHEA:21796"/>
        <dbReference type="ChEBI" id="CHEBI:15378"/>
        <dbReference type="ChEBI" id="CHEBI:57510"/>
        <dbReference type="ChEBI" id="CHEBI:57783"/>
        <dbReference type="ChEBI" id="CHEBI:58349"/>
        <dbReference type="ChEBI" id="CHEBI:62830"/>
        <dbReference type="EC" id="1.1.1.133"/>
    </reaction>
</comment>
<evidence type="ECO:0000259" key="7">
    <source>
        <dbReference type="Pfam" id="PF04321"/>
    </source>
</evidence>
<protein>
    <recommendedName>
        <fullName evidence="4 6">dTDP-4-dehydrorhamnose reductase</fullName>
        <ecNumber evidence="3 6">1.1.1.133</ecNumber>
    </recommendedName>
</protein>